<accession>A0AAU9JT94</accession>
<name>A0AAU9JT94_9CILI</name>
<evidence type="ECO:0000313" key="1">
    <source>
        <dbReference type="EMBL" id="CAG9328156.1"/>
    </source>
</evidence>
<reference evidence="1" key="1">
    <citation type="submission" date="2021-09" db="EMBL/GenBank/DDBJ databases">
        <authorList>
            <consortium name="AG Swart"/>
            <person name="Singh M."/>
            <person name="Singh A."/>
            <person name="Seah K."/>
            <person name="Emmerich C."/>
        </authorList>
    </citation>
    <scope>NUCLEOTIDE SEQUENCE</scope>
    <source>
        <strain evidence="1">ATCC30299</strain>
    </source>
</reference>
<keyword evidence="2" id="KW-1185">Reference proteome</keyword>
<gene>
    <name evidence="1" type="ORF">BSTOLATCC_MIC45612</name>
</gene>
<evidence type="ECO:0000313" key="2">
    <source>
        <dbReference type="Proteomes" id="UP001162131"/>
    </source>
</evidence>
<dbReference type="Proteomes" id="UP001162131">
    <property type="component" value="Unassembled WGS sequence"/>
</dbReference>
<sequence>MGSRNSLGQARIIRVNEDNNWNRGHYQRIGRNNTQNTSINVIRSSSTHNAFSYQFRDNFSSLRTQPSYE</sequence>
<proteinExistence type="predicted"/>
<organism evidence="1 2">
    <name type="scientific">Blepharisma stoltei</name>
    <dbReference type="NCBI Taxonomy" id="1481888"/>
    <lineage>
        <taxon>Eukaryota</taxon>
        <taxon>Sar</taxon>
        <taxon>Alveolata</taxon>
        <taxon>Ciliophora</taxon>
        <taxon>Postciliodesmatophora</taxon>
        <taxon>Heterotrichea</taxon>
        <taxon>Heterotrichida</taxon>
        <taxon>Blepharismidae</taxon>
        <taxon>Blepharisma</taxon>
    </lineage>
</organism>
<dbReference type="AlphaFoldDB" id="A0AAU9JT94"/>
<dbReference type="EMBL" id="CAJZBQ010000045">
    <property type="protein sequence ID" value="CAG9328156.1"/>
    <property type="molecule type" value="Genomic_DNA"/>
</dbReference>
<protein>
    <submittedName>
        <fullName evidence="1">Uncharacterized protein</fullName>
    </submittedName>
</protein>
<comment type="caution">
    <text evidence="1">The sequence shown here is derived from an EMBL/GenBank/DDBJ whole genome shotgun (WGS) entry which is preliminary data.</text>
</comment>